<reference evidence="2" key="1">
    <citation type="journal article" date="2021" name="PeerJ">
        <title>Extensive microbial diversity within the chicken gut microbiome revealed by metagenomics and culture.</title>
        <authorList>
            <person name="Gilroy R."/>
            <person name="Ravi A."/>
            <person name="Getino M."/>
            <person name="Pursley I."/>
            <person name="Horton D.L."/>
            <person name="Alikhan N.F."/>
            <person name="Baker D."/>
            <person name="Gharbi K."/>
            <person name="Hall N."/>
            <person name="Watson M."/>
            <person name="Adriaenssens E.M."/>
            <person name="Foster-Nyarko E."/>
            <person name="Jarju S."/>
            <person name="Secka A."/>
            <person name="Antonio M."/>
            <person name="Oren A."/>
            <person name="Chaudhuri R.R."/>
            <person name="La Ragione R."/>
            <person name="Hildebrand F."/>
            <person name="Pallen M.J."/>
        </authorList>
    </citation>
    <scope>NUCLEOTIDE SEQUENCE</scope>
    <source>
        <strain evidence="2">7886</strain>
    </source>
</reference>
<sequence length="275" mass="32265">ERMLIRDINNCLKEKRRTIVFTSLISHVDKLYTKLPKDHLYKVYGGISSKERSAEIKKIKQDKQPFVILATPYVGGEGLDIPNLDTIIFTMPYSFEGNLEQYLGRLNRDLENKHSLKVIDYVDMFVPMLLRMYRKRKHAYKKLGYKITEDEYSQQSGLKLYNGNYQNALKLRLVTAKNVLIMAPILKKFIKSIIFDLLSYDCKINICTQYETPDFNNRNVEITKYTYNLPNCIIIDDSEMWVSSDIGFELDRGFTTRINHSEMVKQLKNMILKTI</sequence>
<dbReference type="SMART" id="SM00490">
    <property type="entry name" value="HELICc"/>
    <property type="match status" value="1"/>
</dbReference>
<dbReference type="Proteomes" id="UP000747013">
    <property type="component" value="Unassembled WGS sequence"/>
</dbReference>
<dbReference type="PROSITE" id="PS51194">
    <property type="entry name" value="HELICASE_CTER"/>
    <property type="match status" value="1"/>
</dbReference>
<dbReference type="Gene3D" id="3.40.50.300">
    <property type="entry name" value="P-loop containing nucleotide triphosphate hydrolases"/>
    <property type="match status" value="1"/>
</dbReference>
<dbReference type="SUPFAM" id="SSF52540">
    <property type="entry name" value="P-loop containing nucleoside triphosphate hydrolases"/>
    <property type="match status" value="1"/>
</dbReference>
<feature type="non-terminal residue" evidence="2">
    <location>
        <position position="1"/>
    </location>
</feature>
<keyword evidence="2" id="KW-0255">Endonuclease</keyword>
<protein>
    <submittedName>
        <fullName evidence="2">Restriction endonuclease subunit R</fullName>
    </submittedName>
</protein>
<dbReference type="InterPro" id="IPR001650">
    <property type="entry name" value="Helicase_C-like"/>
</dbReference>
<evidence type="ECO:0000259" key="1">
    <source>
        <dbReference type="PROSITE" id="PS51194"/>
    </source>
</evidence>
<dbReference type="EMBL" id="DYWC01000029">
    <property type="protein sequence ID" value="HJF85999.1"/>
    <property type="molecule type" value="Genomic_DNA"/>
</dbReference>
<dbReference type="InterPro" id="IPR027417">
    <property type="entry name" value="P-loop_NTPase"/>
</dbReference>
<feature type="domain" description="Helicase C-terminal" evidence="1">
    <location>
        <begin position="3"/>
        <end position="151"/>
    </location>
</feature>
<keyword evidence="2" id="KW-0378">Hydrolase</keyword>
<comment type="caution">
    <text evidence="2">The sequence shown here is derived from an EMBL/GenBank/DDBJ whole genome shotgun (WGS) entry which is preliminary data.</text>
</comment>
<dbReference type="GO" id="GO:0004519">
    <property type="term" value="F:endonuclease activity"/>
    <property type="evidence" value="ECO:0007669"/>
    <property type="project" value="UniProtKB-KW"/>
</dbReference>
<dbReference type="AlphaFoldDB" id="A0A921HPP2"/>
<organism evidence="2 3">
    <name type="scientific">Companilactobacillus farciminis</name>
    <dbReference type="NCBI Taxonomy" id="1612"/>
    <lineage>
        <taxon>Bacteria</taxon>
        <taxon>Bacillati</taxon>
        <taxon>Bacillota</taxon>
        <taxon>Bacilli</taxon>
        <taxon>Lactobacillales</taxon>
        <taxon>Lactobacillaceae</taxon>
        <taxon>Companilactobacillus</taxon>
    </lineage>
</organism>
<dbReference type="Pfam" id="PF00271">
    <property type="entry name" value="Helicase_C"/>
    <property type="match status" value="1"/>
</dbReference>
<keyword evidence="2" id="KW-0540">Nuclease</keyword>
<gene>
    <name evidence="2" type="ORF">K8V88_01035</name>
</gene>
<name>A0A921HPP2_9LACO</name>
<accession>A0A921HPP2</accession>
<evidence type="ECO:0000313" key="2">
    <source>
        <dbReference type="EMBL" id="HJF85999.1"/>
    </source>
</evidence>
<reference evidence="2" key="2">
    <citation type="submission" date="2021-09" db="EMBL/GenBank/DDBJ databases">
        <authorList>
            <person name="Gilroy R."/>
        </authorList>
    </citation>
    <scope>NUCLEOTIDE SEQUENCE</scope>
    <source>
        <strain evidence="2">7886</strain>
    </source>
</reference>
<evidence type="ECO:0000313" key="3">
    <source>
        <dbReference type="Proteomes" id="UP000747013"/>
    </source>
</evidence>
<proteinExistence type="predicted"/>